<reference evidence="1" key="2">
    <citation type="submission" date="2021-02" db="EMBL/GenBank/DDBJ databases">
        <authorList>
            <person name="Kimball J.A."/>
            <person name="Haas M.W."/>
            <person name="Macchietto M."/>
            <person name="Kono T."/>
            <person name="Duquette J."/>
            <person name="Shao M."/>
        </authorList>
    </citation>
    <scope>NUCLEOTIDE SEQUENCE</scope>
    <source>
        <tissue evidence="1">Fresh leaf tissue</tissue>
    </source>
</reference>
<reference evidence="1" key="1">
    <citation type="journal article" date="2021" name="bioRxiv">
        <title>Whole Genome Assembly and Annotation of Northern Wild Rice, Zizania palustris L., Supports a Whole Genome Duplication in the Zizania Genus.</title>
        <authorList>
            <person name="Haas M."/>
            <person name="Kono T."/>
            <person name="Macchietto M."/>
            <person name="Millas R."/>
            <person name="McGilp L."/>
            <person name="Shao M."/>
            <person name="Duquette J."/>
            <person name="Hirsch C.N."/>
            <person name="Kimball J."/>
        </authorList>
    </citation>
    <scope>NUCLEOTIDE SEQUENCE</scope>
    <source>
        <tissue evidence="1">Fresh leaf tissue</tissue>
    </source>
</reference>
<comment type="caution">
    <text evidence="1">The sequence shown here is derived from an EMBL/GenBank/DDBJ whole genome shotgun (WGS) entry which is preliminary data.</text>
</comment>
<keyword evidence="2" id="KW-1185">Reference proteome</keyword>
<proteinExistence type="predicted"/>
<accession>A0A8J5RWX2</accession>
<evidence type="ECO:0000313" key="2">
    <source>
        <dbReference type="Proteomes" id="UP000729402"/>
    </source>
</evidence>
<sequence>MEPWKRQSKQHGDGVCTAHVRQAKEWSRSWLRPAVSKEASAALSLELEMATVIYSSSSCRRMWSSSLRNGSVASLLMSPMDGLLAGPGLAPGRPASDDGD</sequence>
<dbReference type="AlphaFoldDB" id="A0A8J5RWX2"/>
<dbReference type="EMBL" id="JAAALK010000288">
    <property type="protein sequence ID" value="KAG8052808.1"/>
    <property type="molecule type" value="Genomic_DNA"/>
</dbReference>
<protein>
    <submittedName>
        <fullName evidence="1">Uncharacterized protein</fullName>
    </submittedName>
</protein>
<name>A0A8J5RWX2_ZIZPA</name>
<dbReference type="Proteomes" id="UP000729402">
    <property type="component" value="Unassembled WGS sequence"/>
</dbReference>
<organism evidence="1 2">
    <name type="scientific">Zizania palustris</name>
    <name type="common">Northern wild rice</name>
    <dbReference type="NCBI Taxonomy" id="103762"/>
    <lineage>
        <taxon>Eukaryota</taxon>
        <taxon>Viridiplantae</taxon>
        <taxon>Streptophyta</taxon>
        <taxon>Embryophyta</taxon>
        <taxon>Tracheophyta</taxon>
        <taxon>Spermatophyta</taxon>
        <taxon>Magnoliopsida</taxon>
        <taxon>Liliopsida</taxon>
        <taxon>Poales</taxon>
        <taxon>Poaceae</taxon>
        <taxon>BOP clade</taxon>
        <taxon>Oryzoideae</taxon>
        <taxon>Oryzeae</taxon>
        <taxon>Zizaniinae</taxon>
        <taxon>Zizania</taxon>
    </lineage>
</organism>
<evidence type="ECO:0000313" key="1">
    <source>
        <dbReference type="EMBL" id="KAG8052808.1"/>
    </source>
</evidence>
<gene>
    <name evidence="1" type="ORF">GUJ93_ZPchr0001g32188</name>
</gene>